<keyword evidence="2" id="KW-1185">Reference proteome</keyword>
<comment type="caution">
    <text evidence="1">The sequence shown here is derived from an EMBL/GenBank/DDBJ whole genome shotgun (WGS) entry which is preliminary data.</text>
</comment>
<name>A0A2J7QND3_9NEOP</name>
<proteinExistence type="predicted"/>
<dbReference type="Pfam" id="PF16062">
    <property type="entry name" value="MavL-like"/>
    <property type="match status" value="1"/>
</dbReference>
<accession>A0A2J7QND3</accession>
<gene>
    <name evidence="1" type="ORF">B7P43_G03131</name>
</gene>
<reference evidence="1 2" key="1">
    <citation type="submission" date="2017-12" db="EMBL/GenBank/DDBJ databases">
        <title>Hemimetabolous genomes reveal molecular basis of termite eusociality.</title>
        <authorList>
            <person name="Harrison M.C."/>
            <person name="Jongepier E."/>
            <person name="Robertson H.M."/>
            <person name="Arning N."/>
            <person name="Bitard-Feildel T."/>
            <person name="Chao H."/>
            <person name="Childers C.P."/>
            <person name="Dinh H."/>
            <person name="Doddapaneni H."/>
            <person name="Dugan S."/>
            <person name="Gowin J."/>
            <person name="Greiner C."/>
            <person name="Han Y."/>
            <person name="Hu H."/>
            <person name="Hughes D.S.T."/>
            <person name="Huylmans A.-K."/>
            <person name="Kemena C."/>
            <person name="Kremer L.P.M."/>
            <person name="Lee S.L."/>
            <person name="Lopez-Ezquerra A."/>
            <person name="Mallet L."/>
            <person name="Monroy-Kuhn J.M."/>
            <person name="Moser A."/>
            <person name="Murali S.C."/>
            <person name="Muzny D.M."/>
            <person name="Otani S."/>
            <person name="Piulachs M.-D."/>
            <person name="Poelchau M."/>
            <person name="Qu J."/>
            <person name="Schaub F."/>
            <person name="Wada-Katsumata A."/>
            <person name="Worley K.C."/>
            <person name="Xie Q."/>
            <person name="Ylla G."/>
            <person name="Poulsen M."/>
            <person name="Gibbs R.A."/>
            <person name="Schal C."/>
            <person name="Richards S."/>
            <person name="Belles X."/>
            <person name="Korb J."/>
            <person name="Bornberg-Bauer E."/>
        </authorList>
    </citation>
    <scope>NUCLEOTIDE SEQUENCE [LARGE SCALE GENOMIC DNA]</scope>
    <source>
        <tissue evidence="1">Whole body</tissue>
    </source>
</reference>
<dbReference type="OrthoDB" id="6357136at2759"/>
<organism evidence="1 2">
    <name type="scientific">Cryptotermes secundus</name>
    <dbReference type="NCBI Taxonomy" id="105785"/>
    <lineage>
        <taxon>Eukaryota</taxon>
        <taxon>Metazoa</taxon>
        <taxon>Ecdysozoa</taxon>
        <taxon>Arthropoda</taxon>
        <taxon>Hexapoda</taxon>
        <taxon>Insecta</taxon>
        <taxon>Pterygota</taxon>
        <taxon>Neoptera</taxon>
        <taxon>Polyneoptera</taxon>
        <taxon>Dictyoptera</taxon>
        <taxon>Blattodea</taxon>
        <taxon>Blattoidea</taxon>
        <taxon>Termitoidae</taxon>
        <taxon>Kalotermitidae</taxon>
        <taxon>Cryptotermitinae</taxon>
        <taxon>Cryptotermes</taxon>
    </lineage>
</organism>
<dbReference type="InterPro" id="IPR032063">
    <property type="entry name" value="MavL-like"/>
</dbReference>
<dbReference type="InParanoid" id="A0A2J7QND3"/>
<dbReference type="STRING" id="105785.A0A2J7QND3"/>
<protein>
    <submittedName>
        <fullName evidence="1">Uncharacterized protein</fullName>
    </submittedName>
</protein>
<dbReference type="AlphaFoldDB" id="A0A2J7QND3"/>
<evidence type="ECO:0000313" key="2">
    <source>
        <dbReference type="Proteomes" id="UP000235965"/>
    </source>
</evidence>
<evidence type="ECO:0000313" key="1">
    <source>
        <dbReference type="EMBL" id="PNF30104.1"/>
    </source>
</evidence>
<dbReference type="Proteomes" id="UP000235965">
    <property type="component" value="Unassembled WGS sequence"/>
</dbReference>
<dbReference type="EMBL" id="NEVH01013195">
    <property type="protein sequence ID" value="PNF30104.1"/>
    <property type="molecule type" value="Genomic_DNA"/>
</dbReference>
<sequence length="510" mass="57434">MEVADKDCEVPEVPSFVEDDTVVKYFKECVGVTLPPDTTLKELMDNSIQFPRKFPVQTVRCSNLVGQKHVTKELLEENANSTYPVVHESVLFLYIHFLEHKKQHGIGPERALYANMGILDFVQRLLEKRSASFFAKNDKYLLVSGAQGISGWETVGSENEKPPLVLENCLSYDEMKLSALLSVSSWSYFINEGTRDNKGVPQKNTQSFTTRGIIIGLIGARLKRVGLMEWQEVLVTKTQNTKENGYGAPSRVGSSEENSKQERSYSWRQLWANFYGLKPHLPLFEDVVKVRKSGNRAALSRYKELNKDRLFDNVAYKKRVAVSIETLLLEAEARAASKGTTAYIHVVGIGLGVWRASEHQEKEFLDAFASCLRRLLPVIQHVSDINFAWFKEQMHAETWKGITEPNDKGPGIHIFFSKRPPHSKLSEPEDAGKLLVVSYAWDGNALPGNEFWMGKLSSTGDSAAACSTQVSELHNTHVNKNKVSGNNLHIASAKWGVLHIAEYCVRRMKK</sequence>